<dbReference type="Proteomes" id="UP000196053">
    <property type="component" value="Chromosome I"/>
</dbReference>
<dbReference type="Gene3D" id="1.10.10.60">
    <property type="entry name" value="Homeodomain-like"/>
    <property type="match status" value="2"/>
</dbReference>
<evidence type="ECO:0000259" key="12">
    <source>
        <dbReference type="PROSITE" id="PS50110"/>
    </source>
</evidence>
<keyword evidence="7" id="KW-0238">DNA-binding</keyword>
<dbReference type="OrthoDB" id="9794370at2"/>
<evidence type="ECO:0000313" key="13">
    <source>
        <dbReference type="EMBL" id="CUH92290.1"/>
    </source>
</evidence>
<keyword evidence="14" id="KW-1185">Reference proteome</keyword>
<dbReference type="PROSITE" id="PS01124">
    <property type="entry name" value="HTH_ARAC_FAMILY_2"/>
    <property type="match status" value="1"/>
</dbReference>
<evidence type="ECO:0000256" key="1">
    <source>
        <dbReference type="ARBA" id="ARBA00004496"/>
    </source>
</evidence>
<comment type="function">
    <text evidence="9">May play the central regulatory role in sporulation. It may be an element of the effector pathway responsible for the activation of sporulation genes in response to nutritional stress. Spo0A may act in concert with spo0H (a sigma factor) to control the expression of some genes that are critical to the sporulation process.</text>
</comment>
<reference evidence="14" key="1">
    <citation type="submission" date="2015-09" db="EMBL/GenBank/DDBJ databases">
        <authorList>
            <person name="Wibberg D."/>
        </authorList>
    </citation>
    <scope>NUCLEOTIDE SEQUENCE [LARGE SCALE GENOMIC DNA]</scope>
    <source>
        <strain evidence="14">SD1D</strain>
    </source>
</reference>
<evidence type="ECO:0000256" key="6">
    <source>
        <dbReference type="ARBA" id="ARBA00023015"/>
    </source>
</evidence>
<sequence length="532" mass="63227">MIKVMIVDDEPYIRQGLKLLINWEKYGFNICAEAANGQEAIKIMEETEIDLVITDIKMPGIDGLQLIEQTRKKLSKKVRFIILSGFYEFEYAKKAIKYDVVDYVLKPVQKEELIKALDEYKEFYYHQMENEKKQEISDKIIFDRHLSGLISGVVDSNSIDYIKQHIRDIADVRYIRIEYDKACEDYNHLSDEEKAKEHVNLYEAVKAYLGDNWYHVYMPSKDNNDYSIGFIYVKSMADKMQLEEKEYIEEFYIALSASLSYKINFYIGKMVNNIKSIDESYKTADMVKYYYLYSEVAGVAYYDEIKNQINTDKYTVDKNLIDELIKVIEKNDREQIEEIIEDLYQNFKEMVAEPKMIKLSMDYLLFKLINLAKEMYSDFNQDEIHKMLKQERYGQVSIPGSIRQFKKFALEFSDYLNTLRKYAFSGVLFDVEREIVENYKENLSLKYLSEKYYINSAYLGQIFKKQFGISFKDYLNNYRIDRACEMLLRSDYKIYEIAEAVGFNNTDYFISKFVQIKGTTPLQYRKKFLSKP</sequence>
<dbReference type="SUPFAM" id="SSF52172">
    <property type="entry name" value="CheY-like"/>
    <property type="match status" value="1"/>
</dbReference>
<dbReference type="PANTHER" id="PTHR42713">
    <property type="entry name" value="HISTIDINE KINASE-RELATED"/>
    <property type="match status" value="1"/>
</dbReference>
<dbReference type="Pfam" id="PF00072">
    <property type="entry name" value="Response_reg"/>
    <property type="match status" value="1"/>
</dbReference>
<evidence type="ECO:0000313" key="14">
    <source>
        <dbReference type="Proteomes" id="UP000196053"/>
    </source>
</evidence>
<evidence type="ECO:0000256" key="2">
    <source>
        <dbReference type="ARBA" id="ARBA00018672"/>
    </source>
</evidence>
<evidence type="ECO:0000256" key="10">
    <source>
        <dbReference type="PROSITE-ProRule" id="PRU00169"/>
    </source>
</evidence>
<dbReference type="PROSITE" id="PS00041">
    <property type="entry name" value="HTH_ARAC_FAMILY_1"/>
    <property type="match status" value="1"/>
</dbReference>
<dbReference type="CDD" id="cd17536">
    <property type="entry name" value="REC_YesN-like"/>
    <property type="match status" value="1"/>
</dbReference>
<dbReference type="SMART" id="SM00342">
    <property type="entry name" value="HTH_ARAC"/>
    <property type="match status" value="1"/>
</dbReference>
<proteinExistence type="predicted"/>
<dbReference type="InterPro" id="IPR001789">
    <property type="entry name" value="Sig_transdc_resp-reg_receiver"/>
</dbReference>
<evidence type="ECO:0000256" key="4">
    <source>
        <dbReference type="ARBA" id="ARBA00022553"/>
    </source>
</evidence>
<dbReference type="EMBL" id="LN879430">
    <property type="protein sequence ID" value="CUH92290.1"/>
    <property type="molecule type" value="Genomic_DNA"/>
</dbReference>
<evidence type="ECO:0000256" key="8">
    <source>
        <dbReference type="ARBA" id="ARBA00023163"/>
    </source>
</evidence>
<dbReference type="InterPro" id="IPR051552">
    <property type="entry name" value="HptR"/>
</dbReference>
<keyword evidence="6" id="KW-0805">Transcription regulation</keyword>
<protein>
    <recommendedName>
        <fullName evidence="2">Stage 0 sporulation protein A homolog</fullName>
    </recommendedName>
</protein>
<dbReference type="SUPFAM" id="SSF46689">
    <property type="entry name" value="Homeodomain-like"/>
    <property type="match status" value="1"/>
</dbReference>
<gene>
    <name evidence="13" type="ORF">SD1D_0742</name>
</gene>
<keyword evidence="3" id="KW-0963">Cytoplasm</keyword>
<keyword evidence="4 10" id="KW-0597">Phosphoprotein</keyword>
<keyword evidence="5" id="KW-0902">Two-component regulatory system</keyword>
<dbReference type="SMART" id="SM00448">
    <property type="entry name" value="REC"/>
    <property type="match status" value="1"/>
</dbReference>
<dbReference type="PROSITE" id="PS50110">
    <property type="entry name" value="RESPONSE_REGULATORY"/>
    <property type="match status" value="1"/>
</dbReference>
<dbReference type="InterPro" id="IPR018060">
    <property type="entry name" value="HTH_AraC"/>
</dbReference>
<dbReference type="AlphaFoldDB" id="A0A0K8J471"/>
<name>A0A0K8J471_9FIRM</name>
<evidence type="ECO:0000256" key="3">
    <source>
        <dbReference type="ARBA" id="ARBA00022490"/>
    </source>
</evidence>
<evidence type="ECO:0000256" key="9">
    <source>
        <dbReference type="ARBA" id="ARBA00024867"/>
    </source>
</evidence>
<dbReference type="GO" id="GO:0000160">
    <property type="term" value="P:phosphorelay signal transduction system"/>
    <property type="evidence" value="ECO:0007669"/>
    <property type="project" value="UniProtKB-KW"/>
</dbReference>
<dbReference type="GO" id="GO:0043565">
    <property type="term" value="F:sequence-specific DNA binding"/>
    <property type="evidence" value="ECO:0007669"/>
    <property type="project" value="InterPro"/>
</dbReference>
<evidence type="ECO:0000256" key="7">
    <source>
        <dbReference type="ARBA" id="ARBA00023125"/>
    </source>
</evidence>
<dbReference type="GO" id="GO:0003700">
    <property type="term" value="F:DNA-binding transcription factor activity"/>
    <property type="evidence" value="ECO:0007669"/>
    <property type="project" value="InterPro"/>
</dbReference>
<dbReference type="RefSeq" id="WP_058257668.1">
    <property type="nucleotide sequence ID" value="NZ_JANWKB010000044.1"/>
</dbReference>
<dbReference type="InterPro" id="IPR018062">
    <property type="entry name" value="HTH_AraC-typ_CS"/>
</dbReference>
<dbReference type="Pfam" id="PF12833">
    <property type="entry name" value="HTH_18"/>
    <property type="match status" value="1"/>
</dbReference>
<comment type="subcellular location">
    <subcellularLocation>
        <location evidence="1">Cytoplasm</location>
    </subcellularLocation>
</comment>
<accession>A0A0K8J471</accession>
<dbReference type="InterPro" id="IPR009057">
    <property type="entry name" value="Homeodomain-like_sf"/>
</dbReference>
<evidence type="ECO:0000256" key="5">
    <source>
        <dbReference type="ARBA" id="ARBA00023012"/>
    </source>
</evidence>
<evidence type="ECO:0000259" key="11">
    <source>
        <dbReference type="PROSITE" id="PS01124"/>
    </source>
</evidence>
<dbReference type="InterPro" id="IPR011006">
    <property type="entry name" value="CheY-like_superfamily"/>
</dbReference>
<feature type="domain" description="Response regulatory" evidence="12">
    <location>
        <begin position="3"/>
        <end position="121"/>
    </location>
</feature>
<keyword evidence="8" id="KW-0804">Transcription</keyword>
<dbReference type="PANTHER" id="PTHR42713:SF3">
    <property type="entry name" value="TRANSCRIPTIONAL REGULATORY PROTEIN HPTR"/>
    <property type="match status" value="1"/>
</dbReference>
<feature type="domain" description="HTH araC/xylS-type" evidence="11">
    <location>
        <begin position="429"/>
        <end position="527"/>
    </location>
</feature>
<dbReference type="KEGG" id="hsd:SD1D_0742"/>
<dbReference type="GO" id="GO:0005737">
    <property type="term" value="C:cytoplasm"/>
    <property type="evidence" value="ECO:0007669"/>
    <property type="project" value="UniProtKB-SubCell"/>
</dbReference>
<organism evidence="13 14">
    <name type="scientific">Herbinix luporum</name>
    <dbReference type="NCBI Taxonomy" id="1679721"/>
    <lineage>
        <taxon>Bacteria</taxon>
        <taxon>Bacillati</taxon>
        <taxon>Bacillota</taxon>
        <taxon>Clostridia</taxon>
        <taxon>Lachnospirales</taxon>
        <taxon>Lachnospiraceae</taxon>
        <taxon>Herbinix</taxon>
    </lineage>
</organism>
<dbReference type="Gene3D" id="3.40.50.2300">
    <property type="match status" value="1"/>
</dbReference>
<feature type="modified residue" description="4-aspartylphosphate" evidence="10">
    <location>
        <position position="55"/>
    </location>
</feature>